<sequence>LHNTKTIHSKIGLIYSVLNHQVNALLECKFDGNSWCGWLSEPADQWKIAATVDDNEIPFSLQERGGAYAYTRGQGFSNVESRLVSVSVDSLTQGSLFIFSCRKSGTPSLDICLLRTNDDLICLDTISGTSCEQWSRHTVTLPPQRTPFKVVLRVRNLRTMSDVVAIDGIKLTTSSSLRDEISEEQSSEQAVTIGSRSPLHIRKIHLGSNAKHYASETFKPNSHQQEVGGLIEMGTESHNAIGSKEMVTGSCYAVKCTFLDSSCSWKLGKNWQRLDGNLAIDAEGEDSVTSEPFVVPIGAFFEMDVWMSEESRLIILEQAHSEESVIWTRKGLSGGNGWHRLRVPIRAFTYPTRVHLKAIIPPNNFITVSNTKLVNKDGNEIGCVSGTDLIPIEPQHIEPQRLTAYQQIANGTGSLGDMKRTQITKAYKANSVSYSHIRPQIAHRTQRPTSTSNNDSLILAPFSSFSSTADSDKHYSAAYASHHSAEKSGFLTRSPVSNTLHSSIGKLATSISTADSSSSSLAAPVRGGELISSKDSANNNFENAIAADSVSGKENIGISRSIGRHLAIVDKKAVDGEAISGRSSSFNTNGRPFIASSRPINFSEKAVDFGGKPVDPMRTTDEGGFANGKPAVLTRLGSGSTSLEQWENVNSLGGWRLPTAAATNTAFDVGKLSDITKLLSRIGGQPILEGQLRNLARQLGFSHITGEQGLELIRKVITSKAHGIENAGKTSNGASFPVSASLEGLQPIQPVNAPQHISLSKSQLRTLSSLLPGGLLPQRIAEELPENISGELLKKFASILSPPSARTDAQRPFAKQNLDFIVQNANAG</sequence>
<keyword evidence="2" id="KW-1185">Reference proteome</keyword>
<dbReference type="Pfam" id="PF00629">
    <property type="entry name" value="MAM"/>
    <property type="match status" value="1"/>
</dbReference>
<dbReference type="WBParaSite" id="ALUE_0000325301-mRNA-1">
    <property type="protein sequence ID" value="ALUE_0000325301-mRNA-1"/>
    <property type="gene ID" value="ALUE_0000325301"/>
</dbReference>
<name>A0A0M3HNI6_ASCLU</name>
<dbReference type="InterPro" id="IPR000998">
    <property type="entry name" value="MAM_dom"/>
</dbReference>
<feature type="domain" description="MAM" evidence="1">
    <location>
        <begin position="26"/>
        <end position="178"/>
    </location>
</feature>
<evidence type="ECO:0000259" key="1">
    <source>
        <dbReference type="PROSITE" id="PS50060"/>
    </source>
</evidence>
<dbReference type="Proteomes" id="UP000036681">
    <property type="component" value="Unplaced"/>
</dbReference>
<dbReference type="Gene3D" id="2.60.120.200">
    <property type="match status" value="1"/>
</dbReference>
<accession>A0A0M3HNI6</accession>
<dbReference type="InterPro" id="IPR013320">
    <property type="entry name" value="ConA-like_dom_sf"/>
</dbReference>
<dbReference type="PROSITE" id="PS50060">
    <property type="entry name" value="MAM_2"/>
    <property type="match status" value="1"/>
</dbReference>
<protein>
    <submittedName>
        <fullName evidence="3">MAM domain-containing protein</fullName>
    </submittedName>
</protein>
<proteinExistence type="predicted"/>
<dbReference type="GO" id="GO:0016020">
    <property type="term" value="C:membrane"/>
    <property type="evidence" value="ECO:0007669"/>
    <property type="project" value="InterPro"/>
</dbReference>
<organism evidence="2 3">
    <name type="scientific">Ascaris lumbricoides</name>
    <name type="common">Giant roundworm</name>
    <dbReference type="NCBI Taxonomy" id="6252"/>
    <lineage>
        <taxon>Eukaryota</taxon>
        <taxon>Metazoa</taxon>
        <taxon>Ecdysozoa</taxon>
        <taxon>Nematoda</taxon>
        <taxon>Chromadorea</taxon>
        <taxon>Rhabditida</taxon>
        <taxon>Spirurina</taxon>
        <taxon>Ascaridomorpha</taxon>
        <taxon>Ascaridoidea</taxon>
        <taxon>Ascarididae</taxon>
        <taxon>Ascaris</taxon>
    </lineage>
</organism>
<dbReference type="SMART" id="SM00137">
    <property type="entry name" value="MAM"/>
    <property type="match status" value="1"/>
</dbReference>
<evidence type="ECO:0000313" key="2">
    <source>
        <dbReference type="Proteomes" id="UP000036681"/>
    </source>
</evidence>
<evidence type="ECO:0000313" key="3">
    <source>
        <dbReference type="WBParaSite" id="ALUE_0000325301-mRNA-1"/>
    </source>
</evidence>
<dbReference type="AlphaFoldDB" id="A0A0M3HNI6"/>
<reference evidence="3" key="1">
    <citation type="submission" date="2017-02" db="UniProtKB">
        <authorList>
            <consortium name="WormBaseParasite"/>
        </authorList>
    </citation>
    <scope>IDENTIFICATION</scope>
</reference>
<dbReference type="SUPFAM" id="SSF49899">
    <property type="entry name" value="Concanavalin A-like lectins/glucanases"/>
    <property type="match status" value="1"/>
</dbReference>